<feature type="region of interest" description="Disordered" evidence="1">
    <location>
        <begin position="99"/>
        <end position="151"/>
    </location>
</feature>
<evidence type="ECO:0000256" key="1">
    <source>
        <dbReference type="SAM" id="MobiDB-lite"/>
    </source>
</evidence>
<reference evidence="2 3" key="1">
    <citation type="journal article" date="2018" name="Nat. Ecol. Evol.">
        <title>Pezizomycetes genomes reveal the molecular basis of ectomycorrhizal truffle lifestyle.</title>
        <authorList>
            <person name="Murat C."/>
            <person name="Payen T."/>
            <person name="Noel B."/>
            <person name="Kuo A."/>
            <person name="Morin E."/>
            <person name="Chen J."/>
            <person name="Kohler A."/>
            <person name="Krizsan K."/>
            <person name="Balestrini R."/>
            <person name="Da Silva C."/>
            <person name="Montanini B."/>
            <person name="Hainaut M."/>
            <person name="Levati E."/>
            <person name="Barry K.W."/>
            <person name="Belfiori B."/>
            <person name="Cichocki N."/>
            <person name="Clum A."/>
            <person name="Dockter R.B."/>
            <person name="Fauchery L."/>
            <person name="Guy J."/>
            <person name="Iotti M."/>
            <person name="Le Tacon F."/>
            <person name="Lindquist E.A."/>
            <person name="Lipzen A."/>
            <person name="Malagnac F."/>
            <person name="Mello A."/>
            <person name="Molinier V."/>
            <person name="Miyauchi S."/>
            <person name="Poulain J."/>
            <person name="Riccioni C."/>
            <person name="Rubini A."/>
            <person name="Sitrit Y."/>
            <person name="Splivallo R."/>
            <person name="Traeger S."/>
            <person name="Wang M."/>
            <person name="Zifcakova L."/>
            <person name="Wipf D."/>
            <person name="Zambonelli A."/>
            <person name="Paolocci F."/>
            <person name="Nowrousian M."/>
            <person name="Ottonello S."/>
            <person name="Baldrian P."/>
            <person name="Spatafora J.W."/>
            <person name="Henrissat B."/>
            <person name="Nagy L.G."/>
            <person name="Aury J.M."/>
            <person name="Wincker P."/>
            <person name="Grigoriev I.V."/>
            <person name="Bonfante P."/>
            <person name="Martin F.M."/>
        </authorList>
    </citation>
    <scope>NUCLEOTIDE SEQUENCE [LARGE SCALE GENOMIC DNA]</scope>
    <source>
        <strain evidence="2 3">CCBAS932</strain>
    </source>
</reference>
<feature type="compositionally biased region" description="Polar residues" evidence="1">
    <location>
        <begin position="1"/>
        <end position="12"/>
    </location>
</feature>
<accession>A0A3N4KIG0</accession>
<keyword evidence="3" id="KW-1185">Reference proteome</keyword>
<name>A0A3N4KIG0_9PEZI</name>
<gene>
    <name evidence="2" type="ORF">P167DRAFT_547194</name>
</gene>
<dbReference type="Proteomes" id="UP000277580">
    <property type="component" value="Unassembled WGS sequence"/>
</dbReference>
<proteinExistence type="predicted"/>
<sequence length="151" mass="16435">MPGSTIKRNQFYSAKDPAGKVSSLDLGSFETPKDTVGFPKTPISGEIASKPPSLSRSRREAELLRRSALRGELGSPTDLVHARRSARRLLFTDLQLQTPTFPALDQGAPAGQQEQKGDKDPAPISYGERNAGQHIPADYEEGEEKKPSSDF</sequence>
<evidence type="ECO:0000313" key="2">
    <source>
        <dbReference type="EMBL" id="RPB10347.1"/>
    </source>
</evidence>
<feature type="region of interest" description="Disordered" evidence="1">
    <location>
        <begin position="1"/>
        <end position="62"/>
    </location>
</feature>
<dbReference type="InParanoid" id="A0A3N4KIG0"/>
<dbReference type="OrthoDB" id="10409868at2759"/>
<dbReference type="EMBL" id="ML119143">
    <property type="protein sequence ID" value="RPB10347.1"/>
    <property type="molecule type" value="Genomic_DNA"/>
</dbReference>
<organism evidence="2 3">
    <name type="scientific">Morchella conica CCBAS932</name>
    <dbReference type="NCBI Taxonomy" id="1392247"/>
    <lineage>
        <taxon>Eukaryota</taxon>
        <taxon>Fungi</taxon>
        <taxon>Dikarya</taxon>
        <taxon>Ascomycota</taxon>
        <taxon>Pezizomycotina</taxon>
        <taxon>Pezizomycetes</taxon>
        <taxon>Pezizales</taxon>
        <taxon>Morchellaceae</taxon>
        <taxon>Morchella</taxon>
    </lineage>
</organism>
<dbReference type="AlphaFoldDB" id="A0A3N4KIG0"/>
<protein>
    <submittedName>
        <fullName evidence="2">Uncharacterized protein</fullName>
    </submittedName>
</protein>
<evidence type="ECO:0000313" key="3">
    <source>
        <dbReference type="Proteomes" id="UP000277580"/>
    </source>
</evidence>